<dbReference type="RefSeq" id="WP_126779110.1">
    <property type="nucleotide sequence ID" value="NZ_NGJU01000007.1"/>
</dbReference>
<dbReference type="Proteomes" id="UP000287239">
    <property type="component" value="Unassembled WGS sequence"/>
</dbReference>
<dbReference type="GeneID" id="98567925"/>
<dbReference type="EMBL" id="NGJU01000007">
    <property type="protein sequence ID" value="RST96467.1"/>
    <property type="molecule type" value="Genomic_DNA"/>
</dbReference>
<dbReference type="OrthoDB" id="2990741at2"/>
<keyword evidence="2" id="KW-1185">Reference proteome</keyword>
<sequence length="334" mass="39332">MYEKTKQYIFSEIGKRVMNKKKEKKLTYYQLAGYKDKEDYRGSLKGQEEESEVDKQFRYNKFDYSLITNIAGGRAYPKKNPNLVPDLYIEHLSEKLGFYSGKELLWGDLEKDSSLQLNIFRNLFNDILLGTDEDMKETYNSQLLDYVPYSEYYTYWQMFETGEIDMPKFPNSNYTVPGYFYQIKPDTTVGQYTIQKANAINYTWYKFDTMLFKLINNFLENDFKVKSQNVNNNSSSNVLYTLKKLNKKLDDLAQRIQIFFQENALNENSLGLRVRNIIVSDYKKMGNLIVNDMNSIEAGLSELGMKYLVESSLAYITALKRVQFIELEGYEFDK</sequence>
<accession>A0A429ZS16</accession>
<evidence type="ECO:0000313" key="1">
    <source>
        <dbReference type="EMBL" id="RST96467.1"/>
    </source>
</evidence>
<reference evidence="1 2" key="1">
    <citation type="submission" date="2017-05" db="EMBL/GenBank/DDBJ databases">
        <title>Vagococcus spp. assemblies.</title>
        <authorList>
            <person name="Gulvik C.A."/>
        </authorList>
    </citation>
    <scope>NUCLEOTIDE SEQUENCE [LARGE SCALE GENOMIC DNA]</scope>
    <source>
        <strain evidence="1 2">NCFB 2777</strain>
    </source>
</reference>
<proteinExistence type="predicted"/>
<evidence type="ECO:0000313" key="2">
    <source>
        <dbReference type="Proteomes" id="UP000287239"/>
    </source>
</evidence>
<organism evidence="1 2">
    <name type="scientific">Vagococcus salmoninarum</name>
    <dbReference type="NCBI Taxonomy" id="2739"/>
    <lineage>
        <taxon>Bacteria</taxon>
        <taxon>Bacillati</taxon>
        <taxon>Bacillota</taxon>
        <taxon>Bacilli</taxon>
        <taxon>Lactobacillales</taxon>
        <taxon>Enterococcaceae</taxon>
        <taxon>Vagococcus</taxon>
    </lineage>
</organism>
<protein>
    <submittedName>
        <fullName evidence="1">Uncharacterized protein</fullName>
    </submittedName>
</protein>
<gene>
    <name evidence="1" type="ORF">CBF35_06035</name>
</gene>
<name>A0A429ZS16_9ENTE</name>
<dbReference type="AlphaFoldDB" id="A0A429ZS16"/>
<comment type="caution">
    <text evidence="1">The sequence shown here is derived from an EMBL/GenBank/DDBJ whole genome shotgun (WGS) entry which is preliminary data.</text>
</comment>